<accession>A0A4Y7LKU0</accession>
<dbReference type="EMBL" id="LR000018">
    <property type="protein sequence ID" value="SVE69637.1"/>
    <property type="molecule type" value="mRNA"/>
</dbReference>
<feature type="signal peptide" evidence="2">
    <location>
        <begin position="1"/>
        <end position="25"/>
    </location>
</feature>
<evidence type="ECO:0000256" key="2">
    <source>
        <dbReference type="SAM" id="SignalP"/>
    </source>
</evidence>
<feature type="compositionally biased region" description="Low complexity" evidence="1">
    <location>
        <begin position="353"/>
        <end position="379"/>
    </location>
</feature>
<feature type="compositionally biased region" description="Polar residues" evidence="1">
    <location>
        <begin position="856"/>
        <end position="867"/>
    </location>
</feature>
<feature type="compositionally biased region" description="Acidic residues" evidence="1">
    <location>
        <begin position="777"/>
        <end position="787"/>
    </location>
</feature>
<feature type="region of interest" description="Disordered" evidence="1">
    <location>
        <begin position="99"/>
        <end position="155"/>
    </location>
</feature>
<dbReference type="PANTHER" id="PTHR39072">
    <property type="entry name" value="RE48511P"/>
    <property type="match status" value="1"/>
</dbReference>
<feature type="compositionally biased region" description="Polar residues" evidence="1">
    <location>
        <begin position="442"/>
        <end position="457"/>
    </location>
</feature>
<feature type="compositionally biased region" description="Gly residues" evidence="1">
    <location>
        <begin position="871"/>
        <end position="880"/>
    </location>
</feature>
<dbReference type="AlphaFoldDB" id="A0A4Y7LKU0"/>
<dbReference type="InterPro" id="IPR031866">
    <property type="entry name" value="DUF4758"/>
</dbReference>
<dbReference type="Pfam" id="PF15950">
    <property type="entry name" value="DUF4758"/>
    <property type="match status" value="1"/>
</dbReference>
<dbReference type="PANTHER" id="PTHR39072:SF3">
    <property type="entry name" value="RE48511P"/>
    <property type="match status" value="1"/>
</dbReference>
<sequence length="1072" mass="115983">MKMMKLFGLIILSASLLLLPMTTGAEETESESTTVAAASRKGTPTKTVYGFLDFTTTVSDTVMIFKPSKSPGQNKGRSIVGGSRTASVLLSKPAKLHESRVAKDKISSSPPTIEASAIESDSTAPTTEDDLEVLDEESTGRSGTLRGLRPRPSSGQVEIEGSLVVLDESPSFNSAKSKIGLTERLNKPARRSRLSSASVEVKGTGSVVSMFPLMHSQVDVSSRVDIRIGGAKVSNGVNKLVPKQVEVRTEMKLAQEDENQQQEKRRKESMLPGQSLVSKSVGTRIQNGMTTIHETSIIGTTIDGQYAHFVQSTSRIFQEPSISVKPSAFAGTVEVVTELPSVGHSVAGAKKPVTNQQKSTTKSSTTTTTPTPVESTTTEEGQDVDLASLPSLESLFGSVNANSGQRAPEQLSGRKKPSPDDEDKSPAVLLKPSFRVTPAPQAKSTTEAPSVATTSGNIERRAGLASPPRLRDNAGSNNTPRPIDQRWRYNPSPKPKVAIHRGSASGTGSRFRDRAPATTSAPLVRDEDDPYDSYDESYQEAPPQQQQQQDTGDIDPTEIITLRVQTTTPVGYTNFYYEVATIKSPYIMRLGAVRNTRYVTLTRTFTKLVASTPAPSINTDHLDQYQDQLRHQDEEREEVLLDPSRPLPDPENILATTAPYENILKDSSDTATLPAIIVAATESGDLSFDLQTVTETFSTTELAMKTSILPYLRGGTTSHMTLTQSYYITRVVVAVKTVPPPDLYQFIPSKTLTDISTNLQEAGSEHINDRLLPGELEFSENDEYDEDDGHRNEKRVPPPNDFLSQTDLSSIGQDFDLTSMDKSSPFHQQVNLEPSLVDAAAEPSSSKQGTPPLPSGNFQLEPSISSFGNNNNGGGHSPFGYQGQGGETPMLSPEQLQQLALFRYMNPYAAAGLPFGFPGMGGFPGAGNAGVQVIQTSRPVVKTIDVIRTETVPIWDGAKTFYSTVTRTRGTTVVTETEYGTTTVAANPLNQLFPQQFTVVSTPVVTEITTTSTELRIYRIIFRAQTTYTTVTSTSVFPTIVTTYVSNTIPIQPTAYPQGIFPGSFGGYPNFG</sequence>
<gene>
    <name evidence="4" type="primary">EOG090X017N</name>
</gene>
<evidence type="ECO:0000256" key="1">
    <source>
        <dbReference type="SAM" id="MobiDB-lite"/>
    </source>
</evidence>
<feature type="compositionally biased region" description="Acidic residues" evidence="1">
    <location>
        <begin position="127"/>
        <end position="137"/>
    </location>
</feature>
<feature type="compositionally biased region" description="Acidic residues" evidence="1">
    <location>
        <begin position="526"/>
        <end position="538"/>
    </location>
</feature>
<proteinExistence type="evidence at transcript level"/>
<organism evidence="4">
    <name type="scientific">Eubosmina coregoni</name>
    <dbReference type="NCBI Taxonomy" id="186181"/>
    <lineage>
        <taxon>Eukaryota</taxon>
        <taxon>Metazoa</taxon>
        <taxon>Ecdysozoa</taxon>
        <taxon>Arthropoda</taxon>
        <taxon>Crustacea</taxon>
        <taxon>Branchiopoda</taxon>
        <taxon>Diplostraca</taxon>
        <taxon>Cladocera</taxon>
        <taxon>Anomopoda</taxon>
        <taxon>Bosminidae</taxon>
        <taxon>Eubosmina</taxon>
    </lineage>
</organism>
<feature type="region of interest" description="Disordered" evidence="1">
    <location>
        <begin position="347"/>
        <end position="384"/>
    </location>
</feature>
<feature type="region of interest" description="Disordered" evidence="1">
    <location>
        <begin position="398"/>
        <end position="553"/>
    </location>
</feature>
<evidence type="ECO:0000313" key="4">
    <source>
        <dbReference type="EMBL" id="SVE69637.1"/>
    </source>
</evidence>
<feature type="region of interest" description="Disordered" evidence="1">
    <location>
        <begin position="765"/>
        <end position="807"/>
    </location>
</feature>
<evidence type="ECO:0000259" key="3">
    <source>
        <dbReference type="Pfam" id="PF15950"/>
    </source>
</evidence>
<feature type="chain" id="PRO_5021232003" evidence="2">
    <location>
        <begin position="26"/>
        <end position="1072"/>
    </location>
</feature>
<reference evidence="4" key="1">
    <citation type="submission" date="2018-08" db="EMBL/GenBank/DDBJ databases">
        <authorList>
            <person name="Cornetti L."/>
        </authorList>
    </citation>
    <scope>NUCLEOTIDE SEQUENCE</scope>
    <source>
        <strain evidence="4">FI-BAL1-1</strain>
    </source>
</reference>
<feature type="region of interest" description="Disordered" evidence="1">
    <location>
        <begin position="838"/>
        <end position="880"/>
    </location>
</feature>
<feature type="domain" description="DUF4758" evidence="3">
    <location>
        <begin position="241"/>
        <end position="314"/>
    </location>
</feature>
<protein>
    <submittedName>
        <fullName evidence="4">EOG090X017N</fullName>
    </submittedName>
</protein>
<keyword evidence="2" id="KW-0732">Signal</keyword>
<name>A0A4Y7LKU0_9CRUS</name>